<dbReference type="Gene3D" id="1.20.144.10">
    <property type="entry name" value="Phosphatidic acid phosphatase type 2/haloperoxidase"/>
    <property type="match status" value="1"/>
</dbReference>
<evidence type="ECO:0000259" key="6">
    <source>
        <dbReference type="Pfam" id="PF14378"/>
    </source>
</evidence>
<keyword evidence="2 5" id="KW-0812">Transmembrane</keyword>
<evidence type="ECO:0000256" key="2">
    <source>
        <dbReference type="ARBA" id="ARBA00022692"/>
    </source>
</evidence>
<dbReference type="Proteomes" id="UP000177135">
    <property type="component" value="Unassembled WGS sequence"/>
</dbReference>
<feature type="transmembrane region" description="Helical" evidence="5">
    <location>
        <begin position="236"/>
        <end position="253"/>
    </location>
</feature>
<feature type="transmembrane region" description="Helical" evidence="5">
    <location>
        <begin position="112"/>
        <end position="134"/>
    </location>
</feature>
<dbReference type="AlphaFoldDB" id="A0A1F5N0Q3"/>
<accession>A0A1F5N0Q3</accession>
<reference evidence="7 8" key="1">
    <citation type="journal article" date="2016" name="Nat. Commun.">
        <title>Thousands of microbial genomes shed light on interconnected biogeochemical processes in an aquifer system.</title>
        <authorList>
            <person name="Anantharaman K."/>
            <person name="Brown C.T."/>
            <person name="Hug L.A."/>
            <person name="Sharon I."/>
            <person name="Castelle C.J."/>
            <person name="Probst A.J."/>
            <person name="Thomas B.C."/>
            <person name="Singh A."/>
            <person name="Wilkins M.J."/>
            <person name="Karaoz U."/>
            <person name="Brodie E.L."/>
            <person name="Williams K.H."/>
            <person name="Hubbard S.S."/>
            <person name="Banfield J.F."/>
        </authorList>
    </citation>
    <scope>NUCLEOTIDE SEQUENCE [LARGE SCALE GENOMIC DNA]</scope>
</reference>
<dbReference type="CDD" id="cd03386">
    <property type="entry name" value="PAP2_Aur1_like"/>
    <property type="match status" value="1"/>
</dbReference>
<dbReference type="PANTHER" id="PTHR31310:SF7">
    <property type="entry name" value="PA-PHOSPHATASE RELATED-FAMILY PROTEIN DDB_G0268928"/>
    <property type="match status" value="1"/>
</dbReference>
<feature type="transmembrane region" description="Helical" evidence="5">
    <location>
        <begin position="146"/>
        <end position="167"/>
    </location>
</feature>
<feature type="transmembrane region" description="Helical" evidence="5">
    <location>
        <begin position="210"/>
        <end position="229"/>
    </location>
</feature>
<dbReference type="InterPro" id="IPR026841">
    <property type="entry name" value="Aur1/Ipt1"/>
</dbReference>
<evidence type="ECO:0000313" key="8">
    <source>
        <dbReference type="Proteomes" id="UP000177135"/>
    </source>
</evidence>
<protein>
    <recommendedName>
        <fullName evidence="6">Inositolphosphotransferase Aur1/Ipt1 domain-containing protein</fullName>
    </recommendedName>
</protein>
<dbReference type="PANTHER" id="PTHR31310">
    <property type="match status" value="1"/>
</dbReference>
<feature type="transmembrane region" description="Helical" evidence="5">
    <location>
        <begin position="6"/>
        <end position="30"/>
    </location>
</feature>
<evidence type="ECO:0000256" key="1">
    <source>
        <dbReference type="ARBA" id="ARBA00004141"/>
    </source>
</evidence>
<comment type="subcellular location">
    <subcellularLocation>
        <location evidence="1">Membrane</location>
        <topology evidence="1">Multi-pass membrane protein</topology>
    </subcellularLocation>
</comment>
<dbReference type="SUPFAM" id="SSF48317">
    <property type="entry name" value="Acid phosphatase/Vanadium-dependent haloperoxidase"/>
    <property type="match status" value="1"/>
</dbReference>
<comment type="caution">
    <text evidence="7">The sequence shown here is derived from an EMBL/GenBank/DDBJ whole genome shotgun (WGS) entry which is preliminary data.</text>
</comment>
<dbReference type="GO" id="GO:0016020">
    <property type="term" value="C:membrane"/>
    <property type="evidence" value="ECO:0007669"/>
    <property type="project" value="UniProtKB-SubCell"/>
</dbReference>
<proteinExistence type="predicted"/>
<evidence type="ECO:0000313" key="7">
    <source>
        <dbReference type="EMBL" id="OGE71195.1"/>
    </source>
</evidence>
<keyword evidence="4 5" id="KW-0472">Membrane</keyword>
<gene>
    <name evidence="7" type="ORF">A2617_03725</name>
</gene>
<organism evidence="7 8">
    <name type="scientific">Candidatus Daviesbacteria bacterium RIFOXYD1_FULL_41_10</name>
    <dbReference type="NCBI Taxonomy" id="1797801"/>
    <lineage>
        <taxon>Bacteria</taxon>
        <taxon>Candidatus Daviesiibacteriota</taxon>
    </lineage>
</organism>
<sequence>MKYRIFIFALFITYLVGATTLMIWQGIGIAPDRYALVLLLGALLIRKTRSFLLDWLPFLFILISYDFLRGFVPLINKNVHFTELIDAEKFIFGSIPTQTLQALYFQSGSLQWWDFLATIFYFLHFALPLAFGYLLWMGNKEWFKKFVIAISLVSYAAWATFLVFPAAPPWMAARDGLLPSVTKILDQTLASFPAAVELPTLYHNMNPNPVAAMPSMHGAYPFLVLLFAIKLFRWKGLLFLSYVAGVWISMVYLGEHYVIDLLAGAIYALIFFFATDILFNKINRAKI</sequence>
<evidence type="ECO:0000256" key="5">
    <source>
        <dbReference type="SAM" id="Phobius"/>
    </source>
</evidence>
<name>A0A1F5N0Q3_9BACT</name>
<dbReference type="EMBL" id="MFEC01000017">
    <property type="protein sequence ID" value="OGE71195.1"/>
    <property type="molecule type" value="Genomic_DNA"/>
</dbReference>
<feature type="domain" description="Inositolphosphotransferase Aur1/Ipt1" evidence="6">
    <location>
        <begin position="111"/>
        <end position="272"/>
    </location>
</feature>
<feature type="transmembrane region" description="Helical" evidence="5">
    <location>
        <begin position="259"/>
        <end position="279"/>
    </location>
</feature>
<keyword evidence="3 5" id="KW-1133">Transmembrane helix</keyword>
<dbReference type="InterPro" id="IPR036938">
    <property type="entry name" value="PAP2/HPO_sf"/>
</dbReference>
<dbReference type="Pfam" id="PF14378">
    <property type="entry name" value="PAP2_3"/>
    <property type="match status" value="1"/>
</dbReference>
<evidence type="ECO:0000256" key="4">
    <source>
        <dbReference type="ARBA" id="ARBA00023136"/>
    </source>
</evidence>
<evidence type="ECO:0000256" key="3">
    <source>
        <dbReference type="ARBA" id="ARBA00022989"/>
    </source>
</evidence>
<dbReference type="InterPro" id="IPR052185">
    <property type="entry name" value="IPC_Synthase-Related"/>
</dbReference>